<protein>
    <recommendedName>
        <fullName evidence="4">Tetratricopeptide repeat protein</fullName>
    </recommendedName>
</protein>
<name>A0ABY1ZDC0_9GAMM</name>
<feature type="repeat" description="TPR" evidence="1">
    <location>
        <begin position="66"/>
        <end position="99"/>
    </location>
</feature>
<comment type="caution">
    <text evidence="2">The sequence shown here is derived from an EMBL/GenBank/DDBJ whole genome shotgun (WGS) entry which is preliminary data.</text>
</comment>
<dbReference type="Gene3D" id="1.25.40.10">
    <property type="entry name" value="Tetratricopeptide repeat domain"/>
    <property type="match status" value="1"/>
</dbReference>
<dbReference type="SUPFAM" id="SSF48452">
    <property type="entry name" value="TPR-like"/>
    <property type="match status" value="1"/>
</dbReference>
<evidence type="ECO:0008006" key="4">
    <source>
        <dbReference type="Google" id="ProtNLM"/>
    </source>
</evidence>
<dbReference type="RefSeq" id="WP_131484250.1">
    <property type="nucleotide sequence ID" value="NZ_SJDL01000090.1"/>
</dbReference>
<evidence type="ECO:0000313" key="2">
    <source>
        <dbReference type="EMBL" id="TBW46393.1"/>
    </source>
</evidence>
<dbReference type="SMART" id="SM00028">
    <property type="entry name" value="TPR"/>
    <property type="match status" value="1"/>
</dbReference>
<dbReference type="EMBL" id="SJDL01000090">
    <property type="protein sequence ID" value="TBW46393.1"/>
    <property type="molecule type" value="Genomic_DNA"/>
</dbReference>
<gene>
    <name evidence="2" type="ORF">EZI54_23290</name>
</gene>
<dbReference type="Proteomes" id="UP000313645">
    <property type="component" value="Unassembled WGS sequence"/>
</dbReference>
<organism evidence="2 3">
    <name type="scientific">Marinobacter halodurans</name>
    <dbReference type="NCBI Taxonomy" id="2528979"/>
    <lineage>
        <taxon>Bacteria</taxon>
        <taxon>Pseudomonadati</taxon>
        <taxon>Pseudomonadota</taxon>
        <taxon>Gammaproteobacteria</taxon>
        <taxon>Pseudomonadales</taxon>
        <taxon>Marinobacteraceae</taxon>
        <taxon>Marinobacter</taxon>
    </lineage>
</organism>
<sequence>MSREDWYRNKEWNSEVEAQFFAKLKRARRKEQYLRIQASIISRIRPDVALMLLDQYFSLEEDFDHAQAYCDMASAFLAQGEVDKAIQSYGKALEREAEFPNLKTDAYILYPLTIVENRLRNLYRSANEILDAHQDRLMFPVDHFRWHAAKAIINADTGEKEIASSHAARAFEAAQIKKSGFRFHQKLGLVGKEYKGVVNELRAIHA</sequence>
<keyword evidence="1" id="KW-0802">TPR repeat</keyword>
<dbReference type="InterPro" id="IPR019734">
    <property type="entry name" value="TPR_rpt"/>
</dbReference>
<evidence type="ECO:0000256" key="1">
    <source>
        <dbReference type="PROSITE-ProRule" id="PRU00339"/>
    </source>
</evidence>
<dbReference type="PROSITE" id="PS50005">
    <property type="entry name" value="TPR"/>
    <property type="match status" value="1"/>
</dbReference>
<reference evidence="2 3" key="1">
    <citation type="submission" date="2019-02" db="EMBL/GenBank/DDBJ databases">
        <title>Marinobacter halodurans sp. nov., a marine bacterium isolated from sea tidal flat.</title>
        <authorList>
            <person name="Yoo Y."/>
            <person name="Lee D.W."/>
            <person name="Kim B.S."/>
            <person name="Kim J.-J."/>
        </authorList>
    </citation>
    <scope>NUCLEOTIDE SEQUENCE [LARGE SCALE GENOMIC DNA]</scope>
    <source>
        <strain evidence="2 3">YJ-S3-2</strain>
    </source>
</reference>
<evidence type="ECO:0000313" key="3">
    <source>
        <dbReference type="Proteomes" id="UP000313645"/>
    </source>
</evidence>
<keyword evidence="3" id="KW-1185">Reference proteome</keyword>
<proteinExistence type="predicted"/>
<dbReference type="InterPro" id="IPR011990">
    <property type="entry name" value="TPR-like_helical_dom_sf"/>
</dbReference>
<accession>A0ABY1ZDC0</accession>